<proteinExistence type="predicted"/>
<evidence type="ECO:0000313" key="2">
    <source>
        <dbReference type="EMBL" id="EER13931.1"/>
    </source>
</evidence>
<keyword evidence="3" id="KW-1185">Reference proteome</keyword>
<name>C5KNL1_PERM5</name>
<dbReference type="InterPro" id="IPR043128">
    <property type="entry name" value="Rev_trsase/Diguanyl_cyclase"/>
</dbReference>
<feature type="domain" description="Reverse transcriptase" evidence="1">
    <location>
        <begin position="10"/>
        <end position="234"/>
    </location>
</feature>
<dbReference type="GeneID" id="9059646"/>
<evidence type="ECO:0000259" key="1">
    <source>
        <dbReference type="PROSITE" id="PS50878"/>
    </source>
</evidence>
<reference evidence="2 3" key="1">
    <citation type="submission" date="2008-07" db="EMBL/GenBank/DDBJ databases">
        <authorList>
            <person name="El-Sayed N."/>
            <person name="Caler E."/>
            <person name="Inman J."/>
            <person name="Amedeo P."/>
            <person name="Hass B."/>
            <person name="Wortman J."/>
        </authorList>
    </citation>
    <scope>NUCLEOTIDE SEQUENCE [LARGE SCALE GENOMIC DNA]</scope>
    <source>
        <strain evidence="3">ATCC 50983 / TXsc</strain>
    </source>
</reference>
<dbReference type="PANTHER" id="PTHR33064">
    <property type="entry name" value="POL PROTEIN"/>
    <property type="match status" value="1"/>
</dbReference>
<evidence type="ECO:0000313" key="3">
    <source>
        <dbReference type="Proteomes" id="UP000007800"/>
    </source>
</evidence>
<accession>C5KNL1</accession>
<dbReference type="Pfam" id="PF00078">
    <property type="entry name" value="RVT_1"/>
    <property type="match status" value="1"/>
</dbReference>
<dbReference type="InterPro" id="IPR043502">
    <property type="entry name" value="DNA/RNA_pol_sf"/>
</dbReference>
<dbReference type="InterPro" id="IPR051320">
    <property type="entry name" value="Viral_Replic_Matur_Polypro"/>
</dbReference>
<gene>
    <name evidence="2" type="ORF">Pmar_PMAR001309</name>
</gene>
<dbReference type="EMBL" id="GG674622">
    <property type="protein sequence ID" value="EER13931.1"/>
    <property type="molecule type" value="Genomic_DNA"/>
</dbReference>
<dbReference type="PANTHER" id="PTHR33064:SF37">
    <property type="entry name" value="RIBONUCLEASE H"/>
    <property type="match status" value="1"/>
</dbReference>
<organism evidence="3">
    <name type="scientific">Perkinsus marinus (strain ATCC 50983 / TXsc)</name>
    <dbReference type="NCBI Taxonomy" id="423536"/>
    <lineage>
        <taxon>Eukaryota</taxon>
        <taxon>Sar</taxon>
        <taxon>Alveolata</taxon>
        <taxon>Perkinsozoa</taxon>
        <taxon>Perkinsea</taxon>
        <taxon>Perkinsida</taxon>
        <taxon>Perkinsidae</taxon>
        <taxon>Perkinsus</taxon>
    </lineage>
</organism>
<dbReference type="Proteomes" id="UP000007800">
    <property type="component" value="Unassembled WGS sequence"/>
</dbReference>
<dbReference type="SUPFAM" id="SSF56672">
    <property type="entry name" value="DNA/RNA polymerases"/>
    <property type="match status" value="1"/>
</dbReference>
<protein>
    <recommendedName>
        <fullName evidence="1">Reverse transcriptase domain-containing protein</fullName>
    </recommendedName>
</protein>
<dbReference type="Gene3D" id="3.30.70.270">
    <property type="match status" value="1"/>
</dbReference>
<dbReference type="AlphaFoldDB" id="C5KNL1"/>
<dbReference type="InterPro" id="IPR000477">
    <property type="entry name" value="RT_dom"/>
</dbReference>
<dbReference type="InParanoid" id="C5KNL1"/>
<sequence>MEEDGILEEITPTSYKYFHNTHFNPLFLVPKPGNVTEEPLTKENVADRYRMVVDSRNANVATAPLEGDWKQYLSSVDDVLRSIPWSKDGRVTNREKPSRFFATVDVKAAYWRMHYDEDSLPLFGAAIQLPDHRTGEMKTRYFLHKALIMGWVHSAAWWSYGLALALRTGLPEYTLNDEAIITYLDDVLIHHHEEAACRWLYNVVIDILEYVRCEVPVRKRQPPSPTVDFLKLKLCPLGWSLSEKTQQELYQVVEHPPTTVGGLRSRLGLLNYGKSAFITNRAEDCLSSLLEPFTTLCGLHSTSRRSTRINLTDEQKEQWLSLSRFIHKQLVSWHRIGEILGPDLVWVLVADTSPVSTNASLWRIPRSAIDDLKSNGDETFRRHGRLVWSNSHKLTPAERNWVNYDRELFGVFRGLYYAKPIIVSSFSPTSGNPHVVVLSDNTAALGRVARRPLPEDAPPTQRSRWLNWYNLTAEYSAIPVEYLHIPGKKNF</sequence>
<dbReference type="Gene3D" id="3.10.10.10">
    <property type="entry name" value="HIV Type 1 Reverse Transcriptase, subunit A, domain 1"/>
    <property type="match status" value="1"/>
</dbReference>
<dbReference type="RefSeq" id="XP_002782136.1">
    <property type="nucleotide sequence ID" value="XM_002782090.1"/>
</dbReference>
<dbReference type="OMA" id="SWHRIGE"/>
<dbReference type="PROSITE" id="PS50878">
    <property type="entry name" value="RT_POL"/>
    <property type="match status" value="1"/>
</dbReference>
<dbReference type="OrthoDB" id="10587577at2759"/>